<evidence type="ECO:0000313" key="2">
    <source>
        <dbReference type="EMBL" id="HII75313.1"/>
    </source>
</evidence>
<feature type="transmembrane region" description="Helical" evidence="1">
    <location>
        <begin position="20"/>
        <end position="42"/>
    </location>
</feature>
<reference evidence="2" key="1">
    <citation type="journal article" date="2020" name="bioRxiv">
        <title>A rank-normalized archaeal taxonomy based on genome phylogeny resolves widespread incomplete and uneven classifications.</title>
        <authorList>
            <person name="Rinke C."/>
            <person name="Chuvochina M."/>
            <person name="Mussig A.J."/>
            <person name="Chaumeil P.-A."/>
            <person name="Waite D.W."/>
            <person name="Whitman W.B."/>
            <person name="Parks D.H."/>
            <person name="Hugenholtz P."/>
        </authorList>
    </citation>
    <scope>NUCLEOTIDE SEQUENCE</scope>
    <source>
        <strain evidence="2">UBA8838</strain>
    </source>
</reference>
<keyword evidence="1" id="KW-1133">Transmembrane helix</keyword>
<dbReference type="Proteomes" id="UP000646844">
    <property type="component" value="Unassembled WGS sequence"/>
</dbReference>
<comment type="caution">
    <text evidence="2">The sequence shown here is derived from an EMBL/GenBank/DDBJ whole genome shotgun (WGS) entry which is preliminary data.</text>
</comment>
<protein>
    <submittedName>
        <fullName evidence="2">Uncharacterized protein</fullName>
    </submittedName>
</protein>
<dbReference type="AlphaFoldDB" id="A0A832TTC8"/>
<dbReference type="RefSeq" id="WP_010980603.1">
    <property type="nucleotide sequence ID" value="NZ_BAABQO010000015.1"/>
</dbReference>
<dbReference type="GeneID" id="1460601"/>
<evidence type="ECO:0000256" key="1">
    <source>
        <dbReference type="SAM" id="Phobius"/>
    </source>
</evidence>
<organism evidence="2 3">
    <name type="scientific">Sulfurisphaera tokodaii</name>
    <dbReference type="NCBI Taxonomy" id="111955"/>
    <lineage>
        <taxon>Archaea</taxon>
        <taxon>Thermoproteota</taxon>
        <taxon>Thermoprotei</taxon>
        <taxon>Sulfolobales</taxon>
        <taxon>Sulfolobaceae</taxon>
        <taxon>Sulfurisphaera</taxon>
    </lineage>
</organism>
<dbReference type="OMA" id="VITMNLY"/>
<keyword evidence="1" id="KW-0812">Transmembrane</keyword>
<keyword evidence="1" id="KW-0472">Membrane</keyword>
<proteinExistence type="predicted"/>
<gene>
    <name evidence="2" type="ORF">HA332_13335</name>
</gene>
<evidence type="ECO:0000313" key="3">
    <source>
        <dbReference type="Proteomes" id="UP000646844"/>
    </source>
</evidence>
<accession>A0A832TTC8</accession>
<name>A0A832TTC8_9CREN</name>
<dbReference type="EMBL" id="DUJO01000059">
    <property type="protein sequence ID" value="HII75313.1"/>
    <property type="molecule type" value="Genomic_DNA"/>
</dbReference>
<sequence length="127" mass="14726">MNVKELYKIMLVGINSTLMIIIADLKTYILILLVILLSIYLIEESRIPNIKNEKTFYKYISMVYGKNAEELVRKKFIVTTQLQSMNTLKDNTIVINGNNLIIKFNSKVITMNLYEGIDYLINIIKNS</sequence>